<dbReference type="EMBL" id="LPNL01000008">
    <property type="protein sequence ID" value="OEJ82203.1"/>
    <property type="molecule type" value="Genomic_DNA"/>
</dbReference>
<protein>
    <submittedName>
        <fullName evidence="2">Uncharacterized protein</fullName>
    </submittedName>
</protein>
<dbReference type="Proteomes" id="UP000095605">
    <property type="component" value="Unassembled WGS sequence"/>
</dbReference>
<evidence type="ECO:0000313" key="3">
    <source>
        <dbReference type="Proteomes" id="UP000095605"/>
    </source>
</evidence>
<dbReference type="AlphaFoldDB" id="A0A1E5R6N1"/>
<keyword evidence="1" id="KW-0472">Membrane</keyword>
<name>A0A1E5R6N1_9ASCO</name>
<gene>
    <name evidence="2" type="ORF">AWRI3578_g3300</name>
</gene>
<keyword evidence="1" id="KW-1133">Transmembrane helix</keyword>
<reference evidence="3" key="1">
    <citation type="journal article" date="2016" name="Genome Announc.">
        <title>Genome sequences of three species of Hanseniaspora isolated from spontaneous wine fermentations.</title>
        <authorList>
            <person name="Sternes P.R."/>
            <person name="Lee D."/>
            <person name="Kutyna D.R."/>
            <person name="Borneman A.R."/>
        </authorList>
    </citation>
    <scope>NUCLEOTIDE SEQUENCE [LARGE SCALE GENOMIC DNA]</scope>
    <source>
        <strain evidence="3">AWRI3578</strain>
    </source>
</reference>
<accession>A0A1E5R6N1</accession>
<feature type="transmembrane region" description="Helical" evidence="1">
    <location>
        <begin position="58"/>
        <end position="76"/>
    </location>
</feature>
<evidence type="ECO:0000313" key="2">
    <source>
        <dbReference type="EMBL" id="OEJ82203.1"/>
    </source>
</evidence>
<sequence length="180" mass="21322">MAIKNIIDKNLSKSEFEISINDIYILINFCNQFYEHGVCTMEYIHEFYYDYKKDCSNFKINAIFIHLLGIFTLLVLNEEISNAAFSRNYKHLIIRYFGNDLLEISNKVDISLDQDVNACHYRERLDYLLSLLFDREFNKRIKTYISDIRTRIKTEMIFKNLGMNTDVDTAMKPVSSYALT</sequence>
<proteinExistence type="predicted"/>
<evidence type="ECO:0000256" key="1">
    <source>
        <dbReference type="SAM" id="Phobius"/>
    </source>
</evidence>
<dbReference type="OrthoDB" id="10342644at2759"/>
<keyword evidence="3" id="KW-1185">Reference proteome</keyword>
<comment type="caution">
    <text evidence="2">The sequence shown here is derived from an EMBL/GenBank/DDBJ whole genome shotgun (WGS) entry which is preliminary data.</text>
</comment>
<keyword evidence="1" id="KW-0812">Transmembrane</keyword>
<organism evidence="2 3">
    <name type="scientific">Hanseniaspora opuntiae</name>
    <dbReference type="NCBI Taxonomy" id="211096"/>
    <lineage>
        <taxon>Eukaryota</taxon>
        <taxon>Fungi</taxon>
        <taxon>Dikarya</taxon>
        <taxon>Ascomycota</taxon>
        <taxon>Saccharomycotina</taxon>
        <taxon>Saccharomycetes</taxon>
        <taxon>Saccharomycodales</taxon>
        <taxon>Saccharomycodaceae</taxon>
        <taxon>Hanseniaspora</taxon>
    </lineage>
</organism>